<evidence type="ECO:0000256" key="3">
    <source>
        <dbReference type="RuleBase" id="RU000363"/>
    </source>
</evidence>
<protein>
    <submittedName>
        <fullName evidence="5">Short-chain dehydrogenase</fullName>
    </submittedName>
</protein>
<evidence type="ECO:0000256" key="4">
    <source>
        <dbReference type="SAM" id="MobiDB-lite"/>
    </source>
</evidence>
<dbReference type="RefSeq" id="WP_068872171.1">
    <property type="nucleotide sequence ID" value="NZ_CP016539.2"/>
</dbReference>
<dbReference type="Proteomes" id="UP000092650">
    <property type="component" value="Chromosome"/>
</dbReference>
<dbReference type="InterPro" id="IPR020904">
    <property type="entry name" value="Sc_DH/Rdtase_CS"/>
</dbReference>
<proteinExistence type="inferred from homology"/>
<accession>A0A1C7EBW0</accession>
<comment type="similarity">
    <text evidence="1 3">Belongs to the short-chain dehydrogenases/reductases (SDR) family.</text>
</comment>
<reference evidence="5" key="1">
    <citation type="submission" date="2016-10" db="EMBL/GenBank/DDBJ databases">
        <authorList>
            <person name="See-Too W.S."/>
        </authorList>
    </citation>
    <scope>NUCLEOTIDE SEQUENCE [LARGE SCALE GENOMIC DNA]</scope>
    <source>
        <strain evidence="5">DSM 23997</strain>
    </source>
</reference>
<dbReference type="STRING" id="1038856.BBI15_14885"/>
<dbReference type="SUPFAM" id="SSF51735">
    <property type="entry name" value="NAD(P)-binding Rossmann-fold domains"/>
    <property type="match status" value="1"/>
</dbReference>
<evidence type="ECO:0000256" key="2">
    <source>
        <dbReference type="ARBA" id="ARBA00023002"/>
    </source>
</evidence>
<gene>
    <name evidence="5" type="ORF">BBI15_14885</name>
</gene>
<keyword evidence="2" id="KW-0560">Oxidoreductase</keyword>
<keyword evidence="6" id="KW-1185">Reference proteome</keyword>
<dbReference type="PANTHER" id="PTHR42901">
    <property type="entry name" value="ALCOHOL DEHYDROGENASE"/>
    <property type="match status" value="1"/>
</dbReference>
<organism evidence="5 6">
    <name type="scientific">Planococcus plakortidis</name>
    <dbReference type="NCBI Taxonomy" id="1038856"/>
    <lineage>
        <taxon>Bacteria</taxon>
        <taxon>Bacillati</taxon>
        <taxon>Bacillota</taxon>
        <taxon>Bacilli</taxon>
        <taxon>Bacillales</taxon>
        <taxon>Caryophanaceae</taxon>
        <taxon>Planococcus</taxon>
    </lineage>
</organism>
<dbReference type="PRINTS" id="PR00080">
    <property type="entry name" value="SDRFAMILY"/>
</dbReference>
<dbReference type="NCBIfam" id="NF006776">
    <property type="entry name" value="PRK09291.1"/>
    <property type="match status" value="1"/>
</dbReference>
<sequence>MATEKILITGAGTGFGKNIAFSLAEQGKSVIAGVEIISQVSALEQEAKERGVSMQIEKLDVTNPKDREKAWGWDIDVLVNNAAVSEGGSLVDIPEENLRHQFEVNVFGPILLTKGFARQMIEKRAGRIVFVSSVSGLMADPLMGPYCGTKHATEAFADSLSKELQEFKVEVATINPGPYLTGFNDREFETWKNWQSDSEETVFDYEKAAFPYEQFDPEEVTEPSVKVILGETNQYRNVIPEKMIPQVKEHMEAMWSKTTTEGLGERNETVQKSYEIEPGTPADS</sequence>
<dbReference type="AlphaFoldDB" id="A0A1C7EBW0"/>
<dbReference type="PANTHER" id="PTHR42901:SF1">
    <property type="entry name" value="ALCOHOL DEHYDROGENASE"/>
    <property type="match status" value="1"/>
</dbReference>
<evidence type="ECO:0000256" key="1">
    <source>
        <dbReference type="ARBA" id="ARBA00006484"/>
    </source>
</evidence>
<feature type="region of interest" description="Disordered" evidence="4">
    <location>
        <begin position="258"/>
        <end position="284"/>
    </location>
</feature>
<evidence type="ECO:0000313" key="6">
    <source>
        <dbReference type="Proteomes" id="UP000092650"/>
    </source>
</evidence>
<dbReference type="EMBL" id="CP016539">
    <property type="protein sequence ID" value="ANU21370.1"/>
    <property type="molecule type" value="Genomic_DNA"/>
</dbReference>
<dbReference type="GO" id="GO:0016491">
    <property type="term" value="F:oxidoreductase activity"/>
    <property type="evidence" value="ECO:0007669"/>
    <property type="project" value="UniProtKB-KW"/>
</dbReference>
<dbReference type="InterPro" id="IPR036291">
    <property type="entry name" value="NAD(P)-bd_dom_sf"/>
</dbReference>
<dbReference type="PROSITE" id="PS00061">
    <property type="entry name" value="ADH_SHORT"/>
    <property type="match status" value="1"/>
</dbReference>
<dbReference type="OrthoDB" id="9775296at2"/>
<evidence type="ECO:0000313" key="5">
    <source>
        <dbReference type="EMBL" id="ANU21370.1"/>
    </source>
</evidence>
<name>A0A1C7EBW0_9BACL</name>
<dbReference type="PRINTS" id="PR00081">
    <property type="entry name" value="GDHRDH"/>
</dbReference>
<dbReference type="Pfam" id="PF00106">
    <property type="entry name" value="adh_short"/>
    <property type="match status" value="1"/>
</dbReference>
<dbReference type="InterPro" id="IPR002347">
    <property type="entry name" value="SDR_fam"/>
</dbReference>
<dbReference type="Gene3D" id="3.40.50.720">
    <property type="entry name" value="NAD(P)-binding Rossmann-like Domain"/>
    <property type="match status" value="1"/>
</dbReference>
<dbReference type="KEGG" id="ppla:BBI15_14885"/>